<sequence>MGTGSISFSGIDTAINSLNYNRNSIKFRVISAIRNRYTDEASLSDLTAIAMDDLIPDVWETGNDINRIQKKHRNFSSIKSSINSDLKSLSPENQNPEKITLTPDNVFDMTDEAKNDLLNSFSSAVKTRDMDLNQVVDILKTITTFLADMEKETGDDTPLPDIIETIKKMLEKIAQGFDSFETVEDDLETVELDQDQELQTVEDDLETIELDQDQEIQTVEDDLETIELDPDQEIQTVEDDLETVELDQDQEIQTVEDDLETVELDPDQEFQAVEDDLETVELDPDQEIQTVEDDLETVELDPDQEFQTVEDDLETVELDPDQEIQTVEDDLETVELDQDQEIQTVEDDLETIELDPDQEIQTVEDDLETVELDQDQEIQTVEDDLETVELDPDQEFQAVEDDLETVELDPDQEIQTVEDDLETVELDPDQEFQTVEDDLETVELDPDQEIQTVEDDLETVELDPDQEIQAVEDDLETVELDPDQEIQAVEDDLETIELDQDQEIQAVEDDLETIELDQDQEIQAVEDDLETIELDQDQEIQTVEDDLETIELDQDEEIQQLDEQEIEALEAFKQNKILAEQFDNALAERDKKYNAYATIPAGVYTLGADANSPTGQECRRIEMPEAFIARYPVTNALFEVFVEHTGYVTTAEKKGTGIVFQGRFKTGKGSALWKKNTGSVITRGAYWYQPHGPESSLHGKRNHPVVQVSLDDAAAFAAWIGRRLPSEAEWEAAAGTDLGLRYPWGNQWTTNACNIEQNSVADTIPVDSCDAYANEFTIADLLGNAMEWVTDQETMETGTGEPVTFNIAKGGGWTAKPNLTVTSRSLFRPNFTSNTIGFRCISEKRL</sequence>
<dbReference type="eggNOG" id="COG1262">
    <property type="taxonomic scope" value="Bacteria"/>
</dbReference>
<dbReference type="InterPro" id="IPR016187">
    <property type="entry name" value="CTDL_fold"/>
</dbReference>
<evidence type="ECO:0000259" key="1">
    <source>
        <dbReference type="Pfam" id="PF03781"/>
    </source>
</evidence>
<dbReference type="AlphaFoldDB" id="C0QM78"/>
<keyword evidence="3" id="KW-1185">Reference proteome</keyword>
<dbReference type="eggNOG" id="COG1196">
    <property type="taxonomic scope" value="Bacteria"/>
</dbReference>
<dbReference type="EMBL" id="CP001087">
    <property type="protein sequence ID" value="ACN16395.1"/>
    <property type="molecule type" value="Genomic_DNA"/>
</dbReference>
<proteinExistence type="predicted"/>
<gene>
    <name evidence="2" type="ordered locus">HRM2_33200</name>
</gene>
<organism evidence="2 3">
    <name type="scientific">Desulforapulum autotrophicum (strain ATCC 43914 / DSM 3382 / VKM B-1955 / HRM2)</name>
    <name type="common">Desulfobacterium autotrophicum</name>
    <dbReference type="NCBI Taxonomy" id="177437"/>
    <lineage>
        <taxon>Bacteria</taxon>
        <taxon>Pseudomonadati</taxon>
        <taxon>Thermodesulfobacteriota</taxon>
        <taxon>Desulfobacteria</taxon>
        <taxon>Desulfobacterales</taxon>
        <taxon>Desulfobacteraceae</taxon>
        <taxon>Desulforapulum</taxon>
    </lineage>
</organism>
<protein>
    <recommendedName>
        <fullName evidence="1">Sulfatase-modifying factor enzyme-like domain-containing protein</fullName>
    </recommendedName>
</protein>
<dbReference type="InterPro" id="IPR051043">
    <property type="entry name" value="Sulfatase_Mod_Factor_Kinase"/>
</dbReference>
<dbReference type="InterPro" id="IPR005532">
    <property type="entry name" value="SUMF_dom"/>
</dbReference>
<evidence type="ECO:0000313" key="2">
    <source>
        <dbReference type="EMBL" id="ACN16395.1"/>
    </source>
</evidence>
<dbReference type="HOGENOM" id="CLU_336728_0_0_7"/>
<dbReference type="SUPFAM" id="SSF56436">
    <property type="entry name" value="C-type lectin-like"/>
    <property type="match status" value="1"/>
</dbReference>
<accession>C0QM78</accession>
<dbReference type="Pfam" id="PF03781">
    <property type="entry name" value="FGE-sulfatase"/>
    <property type="match status" value="1"/>
</dbReference>
<dbReference type="PANTHER" id="PTHR23150">
    <property type="entry name" value="SULFATASE MODIFYING FACTOR 1, 2"/>
    <property type="match status" value="1"/>
</dbReference>
<dbReference type="OrthoDB" id="9806479at2"/>
<dbReference type="RefSeq" id="WP_015905157.1">
    <property type="nucleotide sequence ID" value="NC_012108.1"/>
</dbReference>
<dbReference type="Gene3D" id="3.90.1580.10">
    <property type="entry name" value="paralog of FGE (formylglycine-generating enzyme)"/>
    <property type="match status" value="1"/>
</dbReference>
<reference evidence="2 3" key="1">
    <citation type="journal article" date="2009" name="Environ. Microbiol.">
        <title>Genome sequence of Desulfobacterium autotrophicum HRM2, a marine sulfate reducer oxidizing organic carbon completely to carbon dioxide.</title>
        <authorList>
            <person name="Strittmatter A.W."/>
            <person name="Liesegang H."/>
            <person name="Rabus R."/>
            <person name="Decker I."/>
            <person name="Amann J."/>
            <person name="Andres S."/>
            <person name="Henne A."/>
            <person name="Fricke W.F."/>
            <person name="Martinez-Arias R."/>
            <person name="Bartels D."/>
            <person name="Goesmann A."/>
            <person name="Krause L."/>
            <person name="Puehler A."/>
            <person name="Klenk H.P."/>
            <person name="Richter M."/>
            <person name="Schuler M."/>
            <person name="Gloeckner F.O."/>
            <person name="Meyerdierks A."/>
            <person name="Gottschalk G."/>
            <person name="Amann R."/>
        </authorList>
    </citation>
    <scope>NUCLEOTIDE SEQUENCE [LARGE SCALE GENOMIC DNA]</scope>
    <source>
        <strain evidence="3">ATCC 43914 / DSM 3382 / HRM2</strain>
    </source>
</reference>
<dbReference type="KEGG" id="dat:HRM2_33200"/>
<dbReference type="Proteomes" id="UP000000442">
    <property type="component" value="Chromosome"/>
</dbReference>
<name>C0QM78_DESAH</name>
<dbReference type="STRING" id="177437.HRM2_33200"/>
<feature type="domain" description="Sulfatase-modifying factor enzyme-like" evidence="1">
    <location>
        <begin position="598"/>
        <end position="841"/>
    </location>
</feature>
<dbReference type="InterPro" id="IPR042095">
    <property type="entry name" value="SUMF_sf"/>
</dbReference>
<dbReference type="PANTHER" id="PTHR23150:SF19">
    <property type="entry name" value="FORMYLGLYCINE-GENERATING ENZYME"/>
    <property type="match status" value="1"/>
</dbReference>
<evidence type="ECO:0000313" key="3">
    <source>
        <dbReference type="Proteomes" id="UP000000442"/>
    </source>
</evidence>
<dbReference type="GO" id="GO:0120147">
    <property type="term" value="F:formylglycine-generating oxidase activity"/>
    <property type="evidence" value="ECO:0007669"/>
    <property type="project" value="TreeGrafter"/>
</dbReference>